<name>C4V0U0_9FIRM</name>
<protein>
    <recommendedName>
        <fullName evidence="5">Tat pathway signal sequence domain protein</fullName>
    </recommendedName>
</protein>
<proteinExistence type="predicted"/>
<dbReference type="Proteomes" id="UP000005309">
    <property type="component" value="Unassembled WGS sequence"/>
</dbReference>
<keyword evidence="1" id="KW-0812">Transmembrane</keyword>
<evidence type="ECO:0008006" key="5">
    <source>
        <dbReference type="Google" id="ProtNLM"/>
    </source>
</evidence>
<dbReference type="RefSeq" id="WP_006691442.1">
    <property type="nucleotide sequence ID" value="NZ_GG694010.1"/>
</dbReference>
<organism evidence="3 4">
    <name type="scientific">Selenomonas flueggei ATCC 43531</name>
    <dbReference type="NCBI Taxonomy" id="638302"/>
    <lineage>
        <taxon>Bacteria</taxon>
        <taxon>Bacillati</taxon>
        <taxon>Bacillota</taxon>
        <taxon>Negativicutes</taxon>
        <taxon>Selenomonadales</taxon>
        <taxon>Selenomonadaceae</taxon>
        <taxon>Selenomonas</taxon>
    </lineage>
</organism>
<keyword evidence="2" id="KW-0732">Signal</keyword>
<accession>C4V0U0</accession>
<reference evidence="3 4" key="1">
    <citation type="submission" date="2009-04" db="EMBL/GenBank/DDBJ databases">
        <authorList>
            <person name="Qin X."/>
            <person name="Bachman B."/>
            <person name="Battles P."/>
            <person name="Bell A."/>
            <person name="Bess C."/>
            <person name="Bickham C."/>
            <person name="Chaboub L."/>
            <person name="Chen D."/>
            <person name="Coyle M."/>
            <person name="Deiros D.R."/>
            <person name="Dinh H."/>
            <person name="Forbes L."/>
            <person name="Fowler G."/>
            <person name="Francisco L."/>
            <person name="Fu Q."/>
            <person name="Gubbala S."/>
            <person name="Hale W."/>
            <person name="Han Y."/>
            <person name="Hemphill L."/>
            <person name="Highlander S.K."/>
            <person name="Hirani K."/>
            <person name="Hogues M."/>
            <person name="Jackson L."/>
            <person name="Jakkamsetti A."/>
            <person name="Javaid M."/>
            <person name="Jiang H."/>
            <person name="Korchina V."/>
            <person name="Kovar C."/>
            <person name="Lara F."/>
            <person name="Lee S."/>
            <person name="Mata R."/>
            <person name="Mathew T."/>
            <person name="Moen C."/>
            <person name="Morales K."/>
            <person name="Munidasa M."/>
            <person name="Nazareth L."/>
            <person name="Ngo R."/>
            <person name="Nguyen L."/>
            <person name="Okwuonu G."/>
            <person name="Ongeri F."/>
            <person name="Patil S."/>
            <person name="Petrosino J."/>
            <person name="Pham C."/>
            <person name="Pham P."/>
            <person name="Pu L.-L."/>
            <person name="Puazo M."/>
            <person name="Raj R."/>
            <person name="Reid J."/>
            <person name="Rouhana J."/>
            <person name="Saada N."/>
            <person name="Shang Y."/>
            <person name="Simmons D."/>
            <person name="Thornton R."/>
            <person name="Warren J."/>
            <person name="Weissenberger G."/>
            <person name="Zhang J."/>
            <person name="Zhang L."/>
            <person name="Zhou C."/>
            <person name="Zhu D."/>
            <person name="Muzny D."/>
            <person name="Worley K."/>
            <person name="Gibbs R."/>
        </authorList>
    </citation>
    <scope>NUCLEOTIDE SEQUENCE [LARGE SCALE GENOMIC DNA]</scope>
    <source>
        <strain evidence="3 4">ATCC 43531</strain>
    </source>
</reference>
<evidence type="ECO:0000256" key="2">
    <source>
        <dbReference type="SAM" id="SignalP"/>
    </source>
</evidence>
<feature type="signal peptide" evidence="2">
    <location>
        <begin position="1"/>
        <end position="23"/>
    </location>
</feature>
<keyword evidence="4" id="KW-1185">Reference proteome</keyword>
<evidence type="ECO:0000256" key="1">
    <source>
        <dbReference type="SAM" id="Phobius"/>
    </source>
</evidence>
<gene>
    <name evidence="3" type="ORF">HMPREF0908_0201</name>
</gene>
<sequence length="94" mass="9798">MMKRKYITKAVAAALFGAMTLGAAGTSAAVAEAGSRVADVPYTMDVRTSYGDADEVTQLAWHRKRSKKKGYSQGSMTTAVIAGALIGAIIAKNT</sequence>
<dbReference type="STRING" id="638302.HMPREF0908_0201"/>
<dbReference type="AlphaFoldDB" id="C4V0U0"/>
<feature type="chain" id="PRO_5038652660" description="Tat pathway signal sequence domain protein" evidence="2">
    <location>
        <begin position="24"/>
        <end position="94"/>
    </location>
</feature>
<evidence type="ECO:0000313" key="4">
    <source>
        <dbReference type="Proteomes" id="UP000005309"/>
    </source>
</evidence>
<evidence type="ECO:0000313" key="3">
    <source>
        <dbReference type="EMBL" id="EEQ49619.1"/>
    </source>
</evidence>
<dbReference type="EMBL" id="ACLA01000002">
    <property type="protein sequence ID" value="EEQ49619.1"/>
    <property type="molecule type" value="Genomic_DNA"/>
</dbReference>
<comment type="caution">
    <text evidence="3">The sequence shown here is derived from an EMBL/GenBank/DDBJ whole genome shotgun (WGS) entry which is preliminary data.</text>
</comment>
<keyword evidence="1" id="KW-0472">Membrane</keyword>
<dbReference type="HOGENOM" id="CLU_164794_0_0_9"/>
<feature type="transmembrane region" description="Helical" evidence="1">
    <location>
        <begin position="71"/>
        <end position="91"/>
    </location>
</feature>
<keyword evidence="1" id="KW-1133">Transmembrane helix</keyword>